<dbReference type="AlphaFoldDB" id="A0A9X1KT07"/>
<dbReference type="Proteomes" id="UP001139366">
    <property type="component" value="Unassembled WGS sequence"/>
</dbReference>
<gene>
    <name evidence="1" type="ORF">K6T82_24435</name>
</gene>
<organism evidence="1 2">
    <name type="scientific">Flavobacterium potami</name>
    <dbReference type="NCBI Taxonomy" id="2872310"/>
    <lineage>
        <taxon>Bacteria</taxon>
        <taxon>Pseudomonadati</taxon>
        <taxon>Bacteroidota</taxon>
        <taxon>Flavobacteriia</taxon>
        <taxon>Flavobacteriales</taxon>
        <taxon>Flavobacteriaceae</taxon>
        <taxon>Flavobacterium</taxon>
    </lineage>
</organism>
<sequence>TRNQTPTVSNAGSNQTQCETATATLAGNAPTVGTGTWTLVSGTGTITTPSSNTSGVTALGYGANVFRWT</sequence>
<feature type="non-terminal residue" evidence="1">
    <location>
        <position position="69"/>
    </location>
</feature>
<proteinExistence type="predicted"/>
<comment type="caution">
    <text evidence="1">The sequence shown here is derived from an EMBL/GenBank/DDBJ whole genome shotgun (WGS) entry which is preliminary data.</text>
</comment>
<evidence type="ECO:0000313" key="2">
    <source>
        <dbReference type="Proteomes" id="UP001139366"/>
    </source>
</evidence>
<evidence type="ECO:0000313" key="1">
    <source>
        <dbReference type="EMBL" id="MBZ4037914.1"/>
    </source>
</evidence>
<accession>A0A9X1KT07</accession>
<keyword evidence="2" id="KW-1185">Reference proteome</keyword>
<dbReference type="RefSeq" id="WP_223711688.1">
    <property type="nucleotide sequence ID" value="NZ_JAINUY010000115.1"/>
</dbReference>
<reference evidence="1 2" key="1">
    <citation type="journal article" date="2023" name="Antonie Van Leeuwenhoek">
        <title>Flavobacterium potami sp. nov., a multi-metal resistance genes harbouring bacterium isolated from shallow river silt.</title>
        <authorList>
            <person name="Li S."/>
            <person name="Mao S."/>
            <person name="Mu W."/>
            <person name="Guo B."/>
            <person name="Li C."/>
            <person name="Zhu Q."/>
            <person name="Hou X."/>
            <person name="Zhao Y."/>
            <person name="Wei S."/>
            <person name="Liu H."/>
            <person name="Liu A."/>
        </authorList>
    </citation>
    <scope>NUCLEOTIDE SEQUENCE [LARGE SCALE GENOMIC DNA]</scope>
    <source>
        <strain evidence="1 2">17A</strain>
    </source>
</reference>
<dbReference type="EMBL" id="JAINUY010000115">
    <property type="protein sequence ID" value="MBZ4037914.1"/>
    <property type="molecule type" value="Genomic_DNA"/>
</dbReference>
<protein>
    <submittedName>
        <fullName evidence="1">Uncharacterized protein</fullName>
    </submittedName>
</protein>
<feature type="non-terminal residue" evidence="1">
    <location>
        <position position="1"/>
    </location>
</feature>
<name>A0A9X1KT07_9FLAO</name>